<dbReference type="PANTHER" id="PTHR12050:SF0">
    <property type="entry name" value="RH04491P"/>
    <property type="match status" value="1"/>
</dbReference>
<dbReference type="Pfam" id="PF04133">
    <property type="entry name" value="Vps55"/>
    <property type="match status" value="1"/>
</dbReference>
<proteinExistence type="inferred from homology"/>
<evidence type="ECO:0000256" key="7">
    <source>
        <dbReference type="SAM" id="Phobius"/>
    </source>
</evidence>
<comment type="similarity">
    <text evidence="2">Belongs to the OB-RGRP/VPS55 family.</text>
</comment>
<evidence type="ECO:0000256" key="6">
    <source>
        <dbReference type="SAM" id="MobiDB-lite"/>
    </source>
</evidence>
<feature type="transmembrane region" description="Helical" evidence="7">
    <location>
        <begin position="350"/>
        <end position="371"/>
    </location>
</feature>
<dbReference type="InterPro" id="IPR035187">
    <property type="entry name" value="Mpm1"/>
</dbReference>
<protein>
    <submittedName>
        <fullName evidence="8">Uncharacterized protein</fullName>
    </submittedName>
</protein>
<evidence type="ECO:0000256" key="2">
    <source>
        <dbReference type="ARBA" id="ARBA00005645"/>
    </source>
</evidence>
<dbReference type="GO" id="GO:0032511">
    <property type="term" value="P:late endosome to vacuole transport via multivesicular body sorting pathway"/>
    <property type="evidence" value="ECO:0007669"/>
    <property type="project" value="TreeGrafter"/>
</dbReference>
<accession>A0A8F2W0R3</accession>
<evidence type="ECO:0000256" key="5">
    <source>
        <dbReference type="ARBA" id="ARBA00023136"/>
    </source>
</evidence>
<feature type="compositionally biased region" description="Polar residues" evidence="6">
    <location>
        <begin position="233"/>
        <end position="242"/>
    </location>
</feature>
<evidence type="ECO:0000313" key="8">
    <source>
        <dbReference type="EMBL" id="QWW23196.1"/>
    </source>
</evidence>
<feature type="region of interest" description="Disordered" evidence="6">
    <location>
        <begin position="222"/>
        <end position="250"/>
    </location>
</feature>
<dbReference type="Proteomes" id="UP000825438">
    <property type="component" value="Chromosome II"/>
</dbReference>
<sequence length="383" mass="43847">MCKRSNNSFDDTALSKHDDSLSPYDDEISRFFDRAASLTKRIVGHTYEFANELPSKWKDQAGDSVFDRLMNKPYQTRDKDLEIDRGFIPFGIPFDMFNVFGGASGDSPFGLYSYKSPSIRKYNECMRKDGESVWDQEGYWRCLFPNSQIPNKILNYKKNHLAGHILTKEDFSEALQENPGADQNGVIDLGPKGIFFREFNRYLKWKNDMYEDVRRQREESRRNLRESLKAQHQAESFSSPTTGGDGDNVVSWSMKTVTETDPDTNKEIMHETRTEPLWVIGIFLVAPLPNIISSSIESNRDDFLTFSNDRGNTPTPLQESAKVITGFLLVSGIALPLTMYHTQLIGVGSLFMSVIGGLIVYSDIIVFIWFFSEHEDENDDFNF</sequence>
<evidence type="ECO:0000256" key="1">
    <source>
        <dbReference type="ARBA" id="ARBA00004141"/>
    </source>
</evidence>
<organism evidence="8">
    <name type="scientific">Candidozyma auris</name>
    <name type="common">Yeast</name>
    <name type="synonym">Candida auris</name>
    <dbReference type="NCBI Taxonomy" id="498019"/>
    <lineage>
        <taxon>Eukaryota</taxon>
        <taxon>Fungi</taxon>
        <taxon>Dikarya</taxon>
        <taxon>Ascomycota</taxon>
        <taxon>Saccharomycotina</taxon>
        <taxon>Pichiomycetes</taxon>
        <taxon>Metschnikowiaceae</taxon>
        <taxon>Candidozyma</taxon>
    </lineage>
</organism>
<comment type="subcellular location">
    <subcellularLocation>
        <location evidence="1">Membrane</location>
        <topology evidence="1">Multi-pass membrane protein</topology>
    </subcellularLocation>
</comment>
<evidence type="ECO:0000256" key="4">
    <source>
        <dbReference type="ARBA" id="ARBA00022989"/>
    </source>
</evidence>
<reference evidence="8" key="1">
    <citation type="submission" date="2021-06" db="EMBL/GenBank/DDBJ databases">
        <title>Candida auris outbreak in lebanese hospital.</title>
        <authorList>
            <person name="Finianos M."/>
        </authorList>
    </citation>
    <scope>NUCLEOTIDE SEQUENCE</scope>
    <source>
        <strain evidence="8">CA7LBN</strain>
    </source>
</reference>
<dbReference type="InterPro" id="IPR007262">
    <property type="entry name" value="Vps55/LEPROT"/>
</dbReference>
<dbReference type="Pfam" id="PF17234">
    <property type="entry name" value="MPM1"/>
    <property type="match status" value="1"/>
</dbReference>
<keyword evidence="5 7" id="KW-0472">Membrane</keyword>
<keyword evidence="4 7" id="KW-1133">Transmembrane helix</keyword>
<keyword evidence="3 7" id="KW-0812">Transmembrane</keyword>
<dbReference type="EMBL" id="CP076750">
    <property type="protein sequence ID" value="QWW23196.1"/>
    <property type="molecule type" value="Genomic_DNA"/>
</dbReference>
<name>A0A8F2W0R3_CANAR</name>
<feature type="transmembrane region" description="Helical" evidence="7">
    <location>
        <begin position="276"/>
        <end position="296"/>
    </location>
</feature>
<dbReference type="AlphaFoldDB" id="A0A8F2W0R3"/>
<dbReference type="PANTHER" id="PTHR12050">
    <property type="entry name" value="LEPTIN RECEPTOR-RELATED"/>
    <property type="match status" value="1"/>
</dbReference>
<gene>
    <name evidence="8" type="ORF">CA7LBN_001997</name>
</gene>
<evidence type="ECO:0000256" key="3">
    <source>
        <dbReference type="ARBA" id="ARBA00022692"/>
    </source>
</evidence>
<dbReference type="GO" id="GO:0034424">
    <property type="term" value="C:Vps55/Vps68 complex"/>
    <property type="evidence" value="ECO:0007669"/>
    <property type="project" value="TreeGrafter"/>
</dbReference>
<feature type="transmembrane region" description="Helical" evidence="7">
    <location>
        <begin position="320"/>
        <end position="338"/>
    </location>
</feature>